<keyword evidence="5 9" id="KW-0812">Transmembrane</keyword>
<feature type="transmembrane region" description="Helical" evidence="9">
    <location>
        <begin position="159"/>
        <end position="184"/>
    </location>
</feature>
<keyword evidence="4" id="KW-0997">Cell inner membrane</keyword>
<keyword evidence="3" id="KW-1003">Cell membrane</keyword>
<dbReference type="Pfam" id="PF04143">
    <property type="entry name" value="Sulf_transp"/>
    <property type="match status" value="1"/>
</dbReference>
<keyword evidence="6 9" id="KW-1133">Transmembrane helix</keyword>
<keyword evidence="2" id="KW-0813">Transport</keyword>
<feature type="transmembrane region" description="Helical" evidence="9">
    <location>
        <begin position="315"/>
        <end position="337"/>
    </location>
</feature>
<feature type="transmembrane region" description="Helical" evidence="9">
    <location>
        <begin position="12"/>
        <end position="32"/>
    </location>
</feature>
<evidence type="ECO:0000313" key="11">
    <source>
        <dbReference type="Proteomes" id="UP000051295"/>
    </source>
</evidence>
<protein>
    <submittedName>
        <fullName evidence="10">YeeE/YedE family protein</fullName>
    </submittedName>
</protein>
<evidence type="ECO:0000256" key="2">
    <source>
        <dbReference type="ARBA" id="ARBA00022448"/>
    </source>
</evidence>
<evidence type="ECO:0000256" key="3">
    <source>
        <dbReference type="ARBA" id="ARBA00022475"/>
    </source>
</evidence>
<dbReference type="EMBL" id="LAXJ01000007">
    <property type="protein sequence ID" value="KRS13255.1"/>
    <property type="molecule type" value="Genomic_DNA"/>
</dbReference>
<dbReference type="STRING" id="1641875.XM53_08695"/>
<feature type="transmembrane region" description="Helical" evidence="9">
    <location>
        <begin position="236"/>
        <end position="265"/>
    </location>
</feature>
<feature type="transmembrane region" description="Helical" evidence="9">
    <location>
        <begin position="87"/>
        <end position="110"/>
    </location>
</feature>
<comment type="subcellular location">
    <subcellularLocation>
        <location evidence="1">Cell inner membrane</location>
        <topology evidence="1">Multi-pass membrane protein</topology>
    </subcellularLocation>
</comment>
<comment type="caution">
    <text evidence="10">The sequence shown here is derived from an EMBL/GenBank/DDBJ whole genome shotgun (WGS) entry which is preliminary data.</text>
</comment>
<reference evidence="10 11" key="1">
    <citation type="submission" date="2015-04" db="EMBL/GenBank/DDBJ databases">
        <title>The draft genome sequence of Roseovarius sp.R12b.</title>
        <authorList>
            <person name="Li G."/>
            <person name="Lai Q."/>
            <person name="Shao Z."/>
            <person name="Yan P."/>
        </authorList>
    </citation>
    <scope>NUCLEOTIDE SEQUENCE [LARGE SCALE GENOMIC DNA]</scope>
    <source>
        <strain evidence="10 11">R12B</strain>
    </source>
</reference>
<dbReference type="PATRIC" id="fig|1641875.4.peg.4140"/>
<proteinExistence type="inferred from homology"/>
<name>A0A0T5NWE7_9RHOB</name>
<evidence type="ECO:0000256" key="9">
    <source>
        <dbReference type="SAM" id="Phobius"/>
    </source>
</evidence>
<comment type="similarity">
    <text evidence="8">Belongs to the TsuA/YedE (TC 9.B.102) family.</text>
</comment>
<accession>A0A0T5NWE7</accession>
<evidence type="ECO:0000256" key="1">
    <source>
        <dbReference type="ARBA" id="ARBA00004429"/>
    </source>
</evidence>
<feature type="transmembrane region" description="Helical" evidence="9">
    <location>
        <begin position="191"/>
        <end position="216"/>
    </location>
</feature>
<sequence>MLDSLPFDLPVQTLHLLLGALLGLAFGVAAQISRFCLRRAVAGEDGVDRSALSVWLVALAVAIGGMALAGVMGWVELGDHRYLSSSVPVAAIAVGGLAFGIGMVLTRGCMSRLTVLAGTGNLRAVSVIALFAIVAHATLKGVLAPLRTSLGAIQYDFGIGSLASIPGLAPAVALGLLAVAVLLAHRSGARVLHLVMGAVIGLVVVAGWAGTSVLLLDDFDPLPAQSMAFTLPWTDTLFYAIASTAVPAGFGVGVIGGVIVGSFLSAAARGELALQSFSSPVQTLRYSAGAVLMGFGGVLAGGCTIGAGLSGGANLSIAALLALGFIVLGAVVTRAVLAPRGAAVPAE</sequence>
<gene>
    <name evidence="10" type="ORF">XM53_08695</name>
</gene>
<organism evidence="10 11">
    <name type="scientific">Roseovarius atlanticus</name>
    <dbReference type="NCBI Taxonomy" id="1641875"/>
    <lineage>
        <taxon>Bacteria</taxon>
        <taxon>Pseudomonadati</taxon>
        <taxon>Pseudomonadota</taxon>
        <taxon>Alphaproteobacteria</taxon>
        <taxon>Rhodobacterales</taxon>
        <taxon>Roseobacteraceae</taxon>
        <taxon>Roseovarius</taxon>
    </lineage>
</organism>
<evidence type="ECO:0000256" key="4">
    <source>
        <dbReference type="ARBA" id="ARBA00022519"/>
    </source>
</evidence>
<dbReference type="GO" id="GO:0005886">
    <property type="term" value="C:plasma membrane"/>
    <property type="evidence" value="ECO:0007669"/>
    <property type="project" value="UniProtKB-SubCell"/>
</dbReference>
<dbReference type="PANTHER" id="PTHR30574">
    <property type="entry name" value="INNER MEMBRANE PROTEIN YEDE"/>
    <property type="match status" value="1"/>
</dbReference>
<keyword evidence="11" id="KW-1185">Reference proteome</keyword>
<dbReference type="Proteomes" id="UP000051295">
    <property type="component" value="Unassembled WGS sequence"/>
</dbReference>
<keyword evidence="7 9" id="KW-0472">Membrane</keyword>
<evidence type="ECO:0000256" key="8">
    <source>
        <dbReference type="ARBA" id="ARBA00035655"/>
    </source>
</evidence>
<evidence type="ECO:0000256" key="7">
    <source>
        <dbReference type="ARBA" id="ARBA00023136"/>
    </source>
</evidence>
<evidence type="ECO:0000256" key="6">
    <source>
        <dbReference type="ARBA" id="ARBA00022989"/>
    </source>
</evidence>
<feature type="transmembrane region" description="Helical" evidence="9">
    <location>
        <begin position="286"/>
        <end position="309"/>
    </location>
</feature>
<feature type="transmembrane region" description="Helical" evidence="9">
    <location>
        <begin position="52"/>
        <end position="75"/>
    </location>
</feature>
<dbReference type="InterPro" id="IPR007272">
    <property type="entry name" value="Sulf_transp_TsuA/YedE"/>
</dbReference>
<evidence type="ECO:0000256" key="5">
    <source>
        <dbReference type="ARBA" id="ARBA00022692"/>
    </source>
</evidence>
<dbReference type="PANTHER" id="PTHR30574:SF1">
    <property type="entry name" value="SULPHUR TRANSPORT DOMAIN-CONTAINING PROTEIN"/>
    <property type="match status" value="1"/>
</dbReference>
<feature type="transmembrane region" description="Helical" evidence="9">
    <location>
        <begin position="122"/>
        <end position="139"/>
    </location>
</feature>
<dbReference type="AlphaFoldDB" id="A0A0T5NWE7"/>
<evidence type="ECO:0000313" key="10">
    <source>
        <dbReference type="EMBL" id="KRS13255.1"/>
    </source>
</evidence>